<dbReference type="Pfam" id="PF08241">
    <property type="entry name" value="Methyltransf_11"/>
    <property type="match status" value="1"/>
</dbReference>
<sequence>MQAKQLEIPPYVAAHIQDYQLSEFRCFFDRVNVQGKRVLEVGSDYHQAIVRLFAANGASHVVGTNIGEWRSPEPLPANVEFLVGDAGDIDFDEKAFDIVYGTAILEHVPDLNGLAAQIKRILKPDGIGFLQGLPLWPGRLGHHVVVMKEREEFDNLPADEPLPFETLYDFAGNNPIPDWSHLVFSPSEMADYLVQNAIPRAHVDRIVNFVYSLDGGLIGSNSNYKSASDVIAAFQGAFEVEVDPVVDLNTNEYFTAALAKYSEADLRTLGLRLWLRPKR</sequence>
<proteinExistence type="predicted"/>
<dbReference type="GO" id="GO:0008757">
    <property type="term" value="F:S-adenosylmethionine-dependent methyltransferase activity"/>
    <property type="evidence" value="ECO:0007669"/>
    <property type="project" value="InterPro"/>
</dbReference>
<accession>A0A8T5VMV5</accession>
<organism evidence="1 2">
    <name type="scientific">Bradyrhizobium barranii subsp. apii</name>
    <dbReference type="NCBI Taxonomy" id="2819348"/>
    <lineage>
        <taxon>Bacteria</taxon>
        <taxon>Pseudomonadati</taxon>
        <taxon>Pseudomonadota</taxon>
        <taxon>Alphaproteobacteria</taxon>
        <taxon>Hyphomicrobiales</taxon>
        <taxon>Nitrobacteraceae</taxon>
        <taxon>Bradyrhizobium</taxon>
        <taxon>Bradyrhizobium barranii</taxon>
    </lineage>
</organism>
<protein>
    <submittedName>
        <fullName evidence="1">Class I SAM-dependent methyltransferase</fullName>
    </submittedName>
</protein>
<dbReference type="SUPFAM" id="SSF53335">
    <property type="entry name" value="S-adenosyl-L-methionine-dependent methyltransferases"/>
    <property type="match status" value="1"/>
</dbReference>
<dbReference type="AlphaFoldDB" id="A0A8T5VMV5"/>
<reference evidence="1" key="2">
    <citation type="submission" date="2022-04" db="EMBL/GenBank/DDBJ databases">
        <authorList>
            <person name="Bromfield E.S.P."/>
            <person name="Cloutier S."/>
        </authorList>
    </citation>
    <scope>NUCLEOTIDE SEQUENCE</scope>
    <source>
        <strain evidence="1">1S5</strain>
    </source>
</reference>
<evidence type="ECO:0000313" key="1">
    <source>
        <dbReference type="EMBL" id="UPT88638.1"/>
    </source>
</evidence>
<dbReference type="Proteomes" id="UP000551709">
    <property type="component" value="Chromosome"/>
</dbReference>
<keyword evidence="1" id="KW-0808">Transferase</keyword>
<name>A0A8T5VMV5_9BRAD</name>
<evidence type="ECO:0000313" key="2">
    <source>
        <dbReference type="Proteomes" id="UP000551709"/>
    </source>
</evidence>
<dbReference type="InterPro" id="IPR013216">
    <property type="entry name" value="Methyltransf_11"/>
</dbReference>
<keyword evidence="1" id="KW-0489">Methyltransferase</keyword>
<dbReference type="Gene3D" id="3.40.50.150">
    <property type="entry name" value="Vaccinia Virus protein VP39"/>
    <property type="match status" value="1"/>
</dbReference>
<gene>
    <name evidence="1" type="ORF">HAP41_0000006030</name>
</gene>
<dbReference type="RefSeq" id="WP_166104339.1">
    <property type="nucleotide sequence ID" value="NZ_CP096255.1"/>
</dbReference>
<dbReference type="GO" id="GO:0032259">
    <property type="term" value="P:methylation"/>
    <property type="evidence" value="ECO:0007669"/>
    <property type="project" value="UniProtKB-KW"/>
</dbReference>
<dbReference type="InterPro" id="IPR029063">
    <property type="entry name" value="SAM-dependent_MTases_sf"/>
</dbReference>
<dbReference type="CDD" id="cd02440">
    <property type="entry name" value="AdoMet_MTases"/>
    <property type="match status" value="1"/>
</dbReference>
<dbReference type="EMBL" id="CP096255">
    <property type="protein sequence ID" value="UPT88638.1"/>
    <property type="molecule type" value="Genomic_DNA"/>
</dbReference>
<reference evidence="1" key="1">
    <citation type="journal article" date="2017" name="Syst. Appl. Microbiol.">
        <title>Soybeans inoculated with root zone soils of Canadian native legumes harbour diverse and novel Bradyrhizobium spp. that possess agricultural potential.</title>
        <authorList>
            <person name="Bromfield E.S.P."/>
            <person name="Cloutier S."/>
            <person name="Tambong J.T."/>
            <person name="Tran Thi T.V."/>
        </authorList>
    </citation>
    <scope>NUCLEOTIDE SEQUENCE</scope>
    <source>
        <strain evidence="1">1S5</strain>
    </source>
</reference>